<evidence type="ECO:0000313" key="2">
    <source>
        <dbReference type="EMBL" id="CAL6048574.1"/>
    </source>
</evidence>
<evidence type="ECO:0000313" key="1">
    <source>
        <dbReference type="EMBL" id="CAI9941331.1"/>
    </source>
</evidence>
<reference evidence="1" key="1">
    <citation type="submission" date="2023-06" db="EMBL/GenBank/DDBJ databases">
        <authorList>
            <person name="Kurt Z."/>
        </authorList>
    </citation>
    <scope>NUCLEOTIDE SEQUENCE</scope>
</reference>
<dbReference type="EMBL" id="CATOUU010000688">
    <property type="protein sequence ID" value="CAI9941331.1"/>
    <property type="molecule type" value="Genomic_DNA"/>
</dbReference>
<dbReference type="EMBL" id="CAXDID020000175">
    <property type="protein sequence ID" value="CAL6048574.1"/>
    <property type="molecule type" value="Genomic_DNA"/>
</dbReference>
<protein>
    <submittedName>
        <fullName evidence="2">Hypothetical_protein</fullName>
    </submittedName>
</protein>
<name>A0AA86PMH3_9EUKA</name>
<proteinExistence type="predicted"/>
<reference evidence="2 3" key="2">
    <citation type="submission" date="2024-07" db="EMBL/GenBank/DDBJ databases">
        <authorList>
            <person name="Akdeniz Z."/>
        </authorList>
    </citation>
    <scope>NUCLEOTIDE SEQUENCE [LARGE SCALE GENOMIC DNA]</scope>
</reference>
<organism evidence="1">
    <name type="scientific">Hexamita inflata</name>
    <dbReference type="NCBI Taxonomy" id="28002"/>
    <lineage>
        <taxon>Eukaryota</taxon>
        <taxon>Metamonada</taxon>
        <taxon>Diplomonadida</taxon>
        <taxon>Hexamitidae</taxon>
        <taxon>Hexamitinae</taxon>
        <taxon>Hexamita</taxon>
    </lineage>
</organism>
<sequence>MLALFSSILSQSLKQSQINSQIYCSHISVLNNQKFTFCNKAVHLNSVLLKKNARLSGNATVFAFTQITRNSQLDISILDADFFAVFGTTENKPEISDTVVNVSLKMNVIQSALICRQCEILIKSSTMIFEAKGEKIAGIVLFGQNILELNNCSVQLRVKSQYAAGMVNTISKTMLIKFNNVKQTMFNYIHSQYNGYIASEANISIQMEFDNFQVCTQLNRFGAHSTIQTTTTEQIICSNICESGLKFIYGFCQHDLYNGKHLLGNDTYICEFPFEFNGEYCQCSYGYIQNIRSCVDIVHFIKSLSTQIGNNFSLISNIVQNNPSPDGKFADLDNSIINNASQLQLDIDQKYLTSEQHLTLNSSKIDIKINNLITKTNILLNNSNTSIIPLLILNISDLDNRRNLIATNINNSIIVLNTSLNADISNIFDNITAVNNSIITIDNSLVTKTNTINGIITGLDSQTFQNISYINTSIDILKTFSQTNLSSINTIMNTRIAQLSTNISQINDTILLVNNTISVNIQSINNTLNYDNLNINNNLTAINQTIDEMNAALLQNIYDINISMQDKTSKIQANLTLINSTIINLINATNSRIFIVQSTLSDVQSQIIDLNIELDTQLETDSSIDIICAQQVFTQSFDITTITNSIQTSNFTGAFVFDGVNVNNAFLDVTDNSIQAASFSIFRSQTYFYNLKIQLGAQNLLSGTIVAESGVQMVNKMSIISKTGSTLQVQSAQILNVLSRTSSGTSIRNLLVNLAFASGSAGSVDLIYSASGALNVRNYQVAGSYYSQQSSCLGAFSTVNGQVSLQNVNFNPTAFTFGNTSSYLFAVFTQSSLQIQKIVISVGVSANPNIIASISSSAASQFVFGGIVAVSSQSKIDLQTSVFKVFSKFDTAFLNYTGQIFGQLTGANIVSVSQTCYQESVQLQAASKVLMGAIGLVEGVFSLSKSSFTISLTGDANIQGFGTVAFTSQLNTKSMFSDLTLQVQLGAKTTTYDEQNVSALVGRQLSLNWTVQNIVLSNLLLQRGKSAGGIIGFAENGIGQVQKVFVENSTISTSSYLTSVSGGIIGQISGSIVYIQSVNMNNVVQSSSGTEYCGSGIMIGYASAATISIEDLNVNKYNISSSVSNLVTQTGLIAFMISSKLSLNATTIFSCNATSISTITAKAHIGCVVAQANTTSIIIQNYIFTNNNITAQAPKDAIASAIVGNINANSDITAQNIIIRSSTIYIKSMSSASYEAFIICLVQQGSAVLQQIQVENAVLTGAISQSSIQGIVGLVTQSHLTILQSQLTNSIYISVASSTNSTVGGFLAKSMQSNISISACEVENITITSYTQLYSHQSGFVGSIIQSNLTQINSILQYSNITGSSSLESSSAGLLAFSEYSNATYYNNSVFNSTVFSYLKIARTALFIGVLDYSYINITTLSIMNSVSYSKSSIQARNAGVFARVYNSTVYSTQVNMLNLNVTGSSTTDANAGGYAGWAFNSTLYLNLTQFTSVNVTTQSNTSFSVVGGIFGVQNSADVNVTMLSLERCTFISIASATNQFAYSSAITGQMDNTDALNNGSLNLTHVQIVSVSINAVSVLSGSSYQNGGMVIANQVNTKATLLFTDSFTDGQNKIQTVVVANCAALTVSGVGDNGC</sequence>
<evidence type="ECO:0000313" key="3">
    <source>
        <dbReference type="Proteomes" id="UP001642409"/>
    </source>
</evidence>
<dbReference type="Proteomes" id="UP001642409">
    <property type="component" value="Unassembled WGS sequence"/>
</dbReference>
<keyword evidence="3" id="KW-1185">Reference proteome</keyword>
<accession>A0AA86PMH3</accession>
<gene>
    <name evidence="1" type="ORF">HINF_LOCUS28976</name>
    <name evidence="2" type="ORF">HINF_LOCUS42759</name>
</gene>
<comment type="caution">
    <text evidence="1">The sequence shown here is derived from an EMBL/GenBank/DDBJ whole genome shotgun (WGS) entry which is preliminary data.</text>
</comment>